<proteinExistence type="predicted"/>
<dbReference type="PROSITE" id="PS51257">
    <property type="entry name" value="PROKAR_LIPOPROTEIN"/>
    <property type="match status" value="1"/>
</dbReference>
<dbReference type="EMBL" id="CAFBLQ010000062">
    <property type="protein sequence ID" value="CAB4870812.1"/>
    <property type="molecule type" value="Genomic_DNA"/>
</dbReference>
<organism evidence="1">
    <name type="scientific">freshwater metagenome</name>
    <dbReference type="NCBI Taxonomy" id="449393"/>
    <lineage>
        <taxon>unclassified sequences</taxon>
        <taxon>metagenomes</taxon>
        <taxon>ecological metagenomes</taxon>
    </lineage>
</organism>
<dbReference type="AlphaFoldDB" id="A0A6J7DIJ7"/>
<accession>A0A6J7DIJ7</accession>
<reference evidence="1" key="1">
    <citation type="submission" date="2020-05" db="EMBL/GenBank/DDBJ databases">
        <authorList>
            <person name="Chiriac C."/>
            <person name="Salcher M."/>
            <person name="Ghai R."/>
            <person name="Kavagutti S V."/>
        </authorList>
    </citation>
    <scope>NUCLEOTIDE SEQUENCE</scope>
</reference>
<sequence>MRAPLVLAAVLVAAVLVGCGGPSPDLFAVNRTGRLPGAKLELVVGDGGQVRCNGGALLDFPSDMLIDAREIARELNGESEEDPGPARDGLVLESGAFSNLRYRVRTEFGSVGFGDTSKDQPEVFYRVAKLTRDLAKKVCGLAR</sequence>
<name>A0A6J7DIJ7_9ZZZZ</name>
<gene>
    <name evidence="1" type="ORF">UFOPK3423_00728</name>
</gene>
<evidence type="ECO:0000313" key="1">
    <source>
        <dbReference type="EMBL" id="CAB4870812.1"/>
    </source>
</evidence>
<protein>
    <submittedName>
        <fullName evidence="1">Unannotated protein</fullName>
    </submittedName>
</protein>